<evidence type="ECO:0000256" key="1">
    <source>
        <dbReference type="ARBA" id="ARBA00001947"/>
    </source>
</evidence>
<organism evidence="16 17">
    <name type="scientific">Thelephora terrestris</name>
    <dbReference type="NCBI Taxonomy" id="56493"/>
    <lineage>
        <taxon>Eukaryota</taxon>
        <taxon>Fungi</taxon>
        <taxon>Dikarya</taxon>
        <taxon>Basidiomycota</taxon>
        <taxon>Agaricomycotina</taxon>
        <taxon>Agaricomycetes</taxon>
        <taxon>Thelephorales</taxon>
        <taxon>Thelephoraceae</taxon>
        <taxon>Thelephora</taxon>
    </lineage>
</organism>
<dbReference type="SMART" id="SM00156">
    <property type="entry name" value="PP2Ac"/>
    <property type="match status" value="1"/>
</dbReference>
<dbReference type="InterPro" id="IPR004843">
    <property type="entry name" value="Calcineurin-like_PHP"/>
</dbReference>
<dbReference type="OrthoDB" id="5593063at2759"/>
<evidence type="ECO:0000256" key="12">
    <source>
        <dbReference type="ARBA" id="ARBA00048336"/>
    </source>
</evidence>
<dbReference type="InterPro" id="IPR006186">
    <property type="entry name" value="Ser/Thr-sp_prot-phosphatase"/>
</dbReference>
<dbReference type="PRINTS" id="PR00114">
    <property type="entry name" value="STPHPHTASE"/>
</dbReference>
<keyword evidence="9" id="KW-0904">Protein phosphatase</keyword>
<evidence type="ECO:0000256" key="8">
    <source>
        <dbReference type="ARBA" id="ARBA00022860"/>
    </source>
</evidence>
<gene>
    <name evidence="16" type="ORF">BJ322DRAFT_595939</name>
</gene>
<evidence type="ECO:0000256" key="4">
    <source>
        <dbReference type="ARBA" id="ARBA00011112"/>
    </source>
</evidence>
<dbReference type="Pfam" id="PF00149">
    <property type="entry name" value="Metallophos"/>
    <property type="match status" value="1"/>
</dbReference>
<reference evidence="16" key="1">
    <citation type="journal article" date="2020" name="Nat. Commun.">
        <title>Large-scale genome sequencing of mycorrhizal fungi provides insights into the early evolution of symbiotic traits.</title>
        <authorList>
            <person name="Miyauchi S."/>
            <person name="Kiss E."/>
            <person name="Kuo A."/>
            <person name="Drula E."/>
            <person name="Kohler A."/>
            <person name="Sanchez-Garcia M."/>
            <person name="Morin E."/>
            <person name="Andreopoulos B."/>
            <person name="Barry K.W."/>
            <person name="Bonito G."/>
            <person name="Buee M."/>
            <person name="Carver A."/>
            <person name="Chen C."/>
            <person name="Cichocki N."/>
            <person name="Clum A."/>
            <person name="Culley D."/>
            <person name="Crous P.W."/>
            <person name="Fauchery L."/>
            <person name="Girlanda M."/>
            <person name="Hayes R.D."/>
            <person name="Keri Z."/>
            <person name="LaButti K."/>
            <person name="Lipzen A."/>
            <person name="Lombard V."/>
            <person name="Magnuson J."/>
            <person name="Maillard F."/>
            <person name="Murat C."/>
            <person name="Nolan M."/>
            <person name="Ohm R.A."/>
            <person name="Pangilinan J."/>
            <person name="Pereira M.F."/>
            <person name="Perotto S."/>
            <person name="Peter M."/>
            <person name="Pfister S."/>
            <person name="Riley R."/>
            <person name="Sitrit Y."/>
            <person name="Stielow J.B."/>
            <person name="Szollosi G."/>
            <person name="Zifcakova L."/>
            <person name="Stursova M."/>
            <person name="Spatafora J.W."/>
            <person name="Tedersoo L."/>
            <person name="Vaario L.M."/>
            <person name="Yamada A."/>
            <person name="Yan M."/>
            <person name="Wang P."/>
            <person name="Xu J."/>
            <person name="Bruns T."/>
            <person name="Baldrian P."/>
            <person name="Vilgalys R."/>
            <person name="Dunand C."/>
            <person name="Henrissat B."/>
            <person name="Grigoriev I.V."/>
            <person name="Hibbett D."/>
            <person name="Nagy L.G."/>
            <person name="Martin F.M."/>
        </authorList>
    </citation>
    <scope>NUCLEOTIDE SEQUENCE</scope>
    <source>
        <strain evidence="16">UH-Tt-Lm1</strain>
    </source>
</reference>
<evidence type="ECO:0000256" key="14">
    <source>
        <dbReference type="SAM" id="MobiDB-lite"/>
    </source>
</evidence>
<comment type="catalytic activity">
    <reaction evidence="11">
        <text>O-phospho-L-seryl-[protein] + H2O = L-seryl-[protein] + phosphate</text>
        <dbReference type="Rhea" id="RHEA:20629"/>
        <dbReference type="Rhea" id="RHEA-COMP:9863"/>
        <dbReference type="Rhea" id="RHEA-COMP:11604"/>
        <dbReference type="ChEBI" id="CHEBI:15377"/>
        <dbReference type="ChEBI" id="CHEBI:29999"/>
        <dbReference type="ChEBI" id="CHEBI:43474"/>
        <dbReference type="ChEBI" id="CHEBI:83421"/>
        <dbReference type="EC" id="3.1.3.16"/>
    </reaction>
</comment>
<dbReference type="InterPro" id="IPR041751">
    <property type="entry name" value="MPP_PP2B"/>
</dbReference>
<evidence type="ECO:0000313" key="16">
    <source>
        <dbReference type="EMBL" id="KAF9787979.1"/>
    </source>
</evidence>
<evidence type="ECO:0000259" key="15">
    <source>
        <dbReference type="PROSITE" id="PS00125"/>
    </source>
</evidence>
<feature type="compositionally biased region" description="Basic and acidic residues" evidence="14">
    <location>
        <begin position="432"/>
        <end position="444"/>
    </location>
</feature>
<evidence type="ECO:0000256" key="10">
    <source>
        <dbReference type="ARBA" id="ARBA00023004"/>
    </source>
</evidence>
<comment type="similarity">
    <text evidence="3">Belongs to the PPP phosphatase family. PP-2B subfamily.</text>
</comment>
<evidence type="ECO:0000313" key="17">
    <source>
        <dbReference type="Proteomes" id="UP000736335"/>
    </source>
</evidence>
<dbReference type="SUPFAM" id="SSF56300">
    <property type="entry name" value="Metallo-dependent phosphatases"/>
    <property type="match status" value="1"/>
</dbReference>
<evidence type="ECO:0000256" key="9">
    <source>
        <dbReference type="ARBA" id="ARBA00022912"/>
    </source>
</evidence>
<evidence type="ECO:0000256" key="7">
    <source>
        <dbReference type="ARBA" id="ARBA00022833"/>
    </source>
</evidence>
<feature type="region of interest" description="Disordered" evidence="14">
    <location>
        <begin position="419"/>
        <end position="444"/>
    </location>
</feature>
<feature type="compositionally biased region" description="Acidic residues" evidence="14">
    <location>
        <begin position="419"/>
        <end position="431"/>
    </location>
</feature>
<accession>A0A9P6HIS3</accession>
<dbReference type="PANTHER" id="PTHR45673">
    <property type="entry name" value="SERINE/THREONINE-PROTEIN PHOSPHATASE 2B CATALYTIC SUBUNIT 1-RELATED"/>
    <property type="match status" value="1"/>
</dbReference>
<dbReference type="GO" id="GO:0033192">
    <property type="term" value="F:calmodulin-dependent protein phosphatase activity"/>
    <property type="evidence" value="ECO:0007669"/>
    <property type="project" value="InterPro"/>
</dbReference>
<keyword evidence="7" id="KW-0862">Zinc</keyword>
<dbReference type="Gene3D" id="3.60.21.10">
    <property type="match status" value="1"/>
</dbReference>
<name>A0A9P6HIS3_9AGAM</name>
<comment type="cofactor">
    <cofactor evidence="2">
        <name>Fe(3+)</name>
        <dbReference type="ChEBI" id="CHEBI:29034"/>
    </cofactor>
</comment>
<dbReference type="Proteomes" id="UP000736335">
    <property type="component" value="Unassembled WGS sequence"/>
</dbReference>
<dbReference type="InterPro" id="IPR043360">
    <property type="entry name" value="PP2B"/>
</dbReference>
<evidence type="ECO:0000256" key="11">
    <source>
        <dbReference type="ARBA" id="ARBA00047761"/>
    </source>
</evidence>
<evidence type="ECO:0000256" key="2">
    <source>
        <dbReference type="ARBA" id="ARBA00001965"/>
    </source>
</evidence>
<feature type="region of interest" description="Disordered" evidence="14">
    <location>
        <begin position="24"/>
        <end position="59"/>
    </location>
</feature>
<comment type="catalytic activity">
    <reaction evidence="12 13">
        <text>O-phospho-L-threonyl-[protein] + H2O = L-threonyl-[protein] + phosphate</text>
        <dbReference type="Rhea" id="RHEA:47004"/>
        <dbReference type="Rhea" id="RHEA-COMP:11060"/>
        <dbReference type="Rhea" id="RHEA-COMP:11605"/>
        <dbReference type="ChEBI" id="CHEBI:15377"/>
        <dbReference type="ChEBI" id="CHEBI:30013"/>
        <dbReference type="ChEBI" id="CHEBI:43474"/>
        <dbReference type="ChEBI" id="CHEBI:61977"/>
        <dbReference type="EC" id="3.1.3.16"/>
    </reaction>
</comment>
<feature type="region of interest" description="Disordered" evidence="14">
    <location>
        <begin position="575"/>
        <end position="599"/>
    </location>
</feature>
<feature type="region of interest" description="Disordered" evidence="14">
    <location>
        <begin position="475"/>
        <end position="495"/>
    </location>
</feature>
<dbReference type="GO" id="GO:0005516">
    <property type="term" value="F:calmodulin binding"/>
    <property type="evidence" value="ECO:0007669"/>
    <property type="project" value="UniProtKB-KW"/>
</dbReference>
<keyword evidence="5" id="KW-0479">Metal-binding</keyword>
<evidence type="ECO:0000256" key="6">
    <source>
        <dbReference type="ARBA" id="ARBA00022801"/>
    </source>
</evidence>
<protein>
    <recommendedName>
        <fullName evidence="13">Serine/threonine-protein phosphatase</fullName>
        <ecNumber evidence="13">3.1.3.16</ecNumber>
    </recommendedName>
</protein>
<evidence type="ECO:0000256" key="3">
    <source>
        <dbReference type="ARBA" id="ARBA00009905"/>
    </source>
</evidence>
<dbReference type="EMBL" id="WIUZ02000004">
    <property type="protein sequence ID" value="KAF9787979.1"/>
    <property type="molecule type" value="Genomic_DNA"/>
</dbReference>
<keyword evidence="10" id="KW-0408">Iron</keyword>
<comment type="cofactor">
    <cofactor evidence="1">
        <name>Zn(2+)</name>
        <dbReference type="ChEBI" id="CHEBI:29105"/>
    </cofactor>
</comment>
<proteinExistence type="inferred from homology"/>
<feature type="domain" description="Serine/threonine specific protein phosphatases" evidence="15">
    <location>
        <begin position="181"/>
        <end position="186"/>
    </location>
</feature>
<reference evidence="16" key="2">
    <citation type="submission" date="2020-11" db="EMBL/GenBank/DDBJ databases">
        <authorList>
            <consortium name="DOE Joint Genome Institute"/>
            <person name="Kuo A."/>
            <person name="Miyauchi S."/>
            <person name="Kiss E."/>
            <person name="Drula E."/>
            <person name="Kohler A."/>
            <person name="Sanchez-Garcia M."/>
            <person name="Andreopoulos B."/>
            <person name="Barry K.W."/>
            <person name="Bonito G."/>
            <person name="Buee M."/>
            <person name="Carver A."/>
            <person name="Chen C."/>
            <person name="Cichocki N."/>
            <person name="Clum A."/>
            <person name="Culley D."/>
            <person name="Crous P.W."/>
            <person name="Fauchery L."/>
            <person name="Girlanda M."/>
            <person name="Hayes R."/>
            <person name="Keri Z."/>
            <person name="Labutti K."/>
            <person name="Lipzen A."/>
            <person name="Lombard V."/>
            <person name="Magnuson J."/>
            <person name="Maillard F."/>
            <person name="Morin E."/>
            <person name="Murat C."/>
            <person name="Nolan M."/>
            <person name="Ohm R."/>
            <person name="Pangilinan J."/>
            <person name="Pereira M."/>
            <person name="Perotto S."/>
            <person name="Peter M."/>
            <person name="Riley R."/>
            <person name="Sitrit Y."/>
            <person name="Stielow B."/>
            <person name="Szollosi G."/>
            <person name="Zifcakova L."/>
            <person name="Stursova M."/>
            <person name="Spatafora J.W."/>
            <person name="Tedersoo L."/>
            <person name="Vaario L.-M."/>
            <person name="Yamada A."/>
            <person name="Yan M."/>
            <person name="Wang P."/>
            <person name="Xu J."/>
            <person name="Bruns T."/>
            <person name="Baldrian P."/>
            <person name="Vilgalys R."/>
            <person name="Henrissat B."/>
            <person name="Grigoriev I.V."/>
            <person name="Hibbett D."/>
            <person name="Nagy L.G."/>
            <person name="Martin F.M."/>
        </authorList>
    </citation>
    <scope>NUCLEOTIDE SEQUENCE</scope>
    <source>
        <strain evidence="16">UH-Tt-Lm1</strain>
    </source>
</reference>
<dbReference type="GO" id="GO:0097720">
    <property type="term" value="P:calcineurin-mediated signaling"/>
    <property type="evidence" value="ECO:0007669"/>
    <property type="project" value="InterPro"/>
</dbReference>
<dbReference type="InterPro" id="IPR029052">
    <property type="entry name" value="Metallo-depent_PP-like"/>
</dbReference>
<dbReference type="EC" id="3.1.3.16" evidence="13"/>
<comment type="caution">
    <text evidence="16">The sequence shown here is derived from an EMBL/GenBank/DDBJ whole genome shotgun (WGS) entry which is preliminary data.</text>
</comment>
<keyword evidence="17" id="KW-1185">Reference proteome</keyword>
<keyword evidence="6 13" id="KW-0378">Hydrolase</keyword>
<comment type="subunit">
    <text evidence="4">Composed of two components (A and B), the A component is the catalytic subunit and the B component confers calcium sensitivity.</text>
</comment>
<feature type="region of interest" description="Disordered" evidence="14">
    <location>
        <begin position="526"/>
        <end position="550"/>
    </location>
</feature>
<dbReference type="PROSITE" id="PS00125">
    <property type="entry name" value="SER_THR_PHOSPHATASE"/>
    <property type="match status" value="1"/>
</dbReference>
<keyword evidence="8" id="KW-0112">Calmodulin-binding</keyword>
<dbReference type="CDD" id="cd07416">
    <property type="entry name" value="MPP_PP2B"/>
    <property type="match status" value="1"/>
</dbReference>
<dbReference type="AlphaFoldDB" id="A0A9P6HIS3"/>
<evidence type="ECO:0000256" key="13">
    <source>
        <dbReference type="RuleBase" id="RU004273"/>
    </source>
</evidence>
<evidence type="ECO:0000256" key="5">
    <source>
        <dbReference type="ARBA" id="ARBA00022723"/>
    </source>
</evidence>
<sequence>MPPEPRREPNRSDYIKSAALQIAHTPRATPKEFPGSFEEQPSYAERHCPNVPHPATKRPTDEEFFQYDRKGAPIPNLDFIRAHFHAEGRLTEQQAIYILERTTDLLSREPNLLSVPSPVTVCGDIHGQYYDLMKIFEVGGTVLENSYLFLGDYVDRGSFGIECLLYLYVLKLCHPNRVFLIRGNHECQHLTTYFTFRRECLFKYTEGVYDACIRSFNALPLAALIDKRFFCVHGGISPELETLRDLEKLNRFQEPGSHGLLVDLLWADPIQTYGHEQEDGKIPPGTMFIHNSARGCSYYYTYDAVCAFLNRNNLLGVFRGHEAQDAGYTMHRKTPTKKFPSVITVFSAPNYLDAYHNRGAVLKYANKNITIRQYNCSPHPYWLPNFMDGFTWSLPFVGAKIAEMLLAILSICSAEELEESSEESTDVSDGEEGQHREAPVRDLSARRQQIKNKILAVGRMQRVFNALREEAEGASELAPAESHSQHLPAPGTAGASALGARLGSNALGVHGNQRILSFDEARRSDMGNERLPKYDPAAGDPLVTAPSLRQEGREELIKKAREGGDDGEGVAERLADRIARGSNKPQGLRPRGLKRFETA</sequence>
<dbReference type="GO" id="GO:0046872">
    <property type="term" value="F:metal ion binding"/>
    <property type="evidence" value="ECO:0007669"/>
    <property type="project" value="UniProtKB-KW"/>
</dbReference>